<dbReference type="PANTHER" id="PTHR42759">
    <property type="entry name" value="MOXR FAMILY PROTEIN"/>
    <property type="match status" value="1"/>
</dbReference>
<dbReference type="Pfam" id="PF07728">
    <property type="entry name" value="AAA_5"/>
    <property type="match status" value="1"/>
</dbReference>
<dbReference type="Gene3D" id="3.40.50.300">
    <property type="entry name" value="P-loop containing nucleotide triphosphate hydrolases"/>
    <property type="match status" value="1"/>
</dbReference>
<reference evidence="6 7" key="1">
    <citation type="journal article" date="2011" name="J. Bacteriol.">
        <title>Genome sequence of Methyloversatilis universalis FAM5T, a methylotrophic representative of the order Rhodocyclales.</title>
        <authorList>
            <person name="Kittichotirat W."/>
            <person name="Good N.M."/>
            <person name="Hall R."/>
            <person name="Bringel F."/>
            <person name="Lajus A."/>
            <person name="Medigue C."/>
            <person name="Smalley N.E."/>
            <person name="Beck D."/>
            <person name="Bumgarner R."/>
            <person name="Vuilleumier S."/>
            <person name="Kalyuzhnaya M.G."/>
        </authorList>
    </citation>
    <scope>NUCLEOTIDE SEQUENCE [LARGE SCALE GENOMIC DNA]</scope>
    <source>
        <strain evidence="7">ATCC BAA-1314 / JCM 13912 / FAM5</strain>
    </source>
</reference>
<accession>F5RGR1</accession>
<gene>
    <name evidence="6" type="ORF">METUNv1_03502</name>
</gene>
<dbReference type="eggNOG" id="COG0714">
    <property type="taxonomic scope" value="Bacteria"/>
</dbReference>
<dbReference type="InterPro" id="IPR013615">
    <property type="entry name" value="CbbQ_C"/>
</dbReference>
<keyword evidence="7" id="KW-1185">Reference proteome</keyword>
<dbReference type="RefSeq" id="WP_008063958.1">
    <property type="nucleotide sequence ID" value="NZ_AFHG01000058.1"/>
</dbReference>
<dbReference type="PANTHER" id="PTHR42759:SF7">
    <property type="entry name" value="DENITRIFICATION REGULATORY PROTEIN NIRQ"/>
    <property type="match status" value="1"/>
</dbReference>
<dbReference type="GO" id="GO:0005524">
    <property type="term" value="F:ATP binding"/>
    <property type="evidence" value="ECO:0007669"/>
    <property type="project" value="UniProtKB-KW"/>
</dbReference>
<evidence type="ECO:0000313" key="7">
    <source>
        <dbReference type="Proteomes" id="UP000005019"/>
    </source>
</evidence>
<dbReference type="InterPro" id="IPR050764">
    <property type="entry name" value="CbbQ/NirQ/NorQ/GpvN"/>
</dbReference>
<evidence type="ECO:0000259" key="5">
    <source>
        <dbReference type="Pfam" id="PF08406"/>
    </source>
</evidence>
<protein>
    <submittedName>
        <fullName evidence="6">Post-translational RubisCO activator CbbQ</fullName>
    </submittedName>
</protein>
<feature type="domain" description="CbbQ/NirQ/NorQ C-terminal" evidence="5">
    <location>
        <begin position="190"/>
        <end position="273"/>
    </location>
</feature>
<dbReference type="AlphaFoldDB" id="F5RGR1"/>
<proteinExistence type="inferred from homology"/>
<dbReference type="Pfam" id="PF08406">
    <property type="entry name" value="CbbQ_C"/>
    <property type="match status" value="1"/>
</dbReference>
<evidence type="ECO:0000256" key="3">
    <source>
        <dbReference type="ARBA" id="ARBA00022840"/>
    </source>
</evidence>
<dbReference type="OrthoDB" id="9808317at2"/>
<dbReference type="Proteomes" id="UP000005019">
    <property type="component" value="Unassembled WGS sequence"/>
</dbReference>
<comment type="caution">
    <text evidence="6">The sequence shown here is derived from an EMBL/GenBank/DDBJ whole genome shotgun (WGS) entry which is preliminary data.</text>
</comment>
<dbReference type="STRING" id="1000565.METUNv1_03502"/>
<evidence type="ECO:0000256" key="2">
    <source>
        <dbReference type="ARBA" id="ARBA00022741"/>
    </source>
</evidence>
<dbReference type="SUPFAM" id="SSF52540">
    <property type="entry name" value="P-loop containing nucleoside triphosphate hydrolases"/>
    <property type="match status" value="1"/>
</dbReference>
<name>F5RGR1_METUF</name>
<comment type="similarity">
    <text evidence="1">Belongs to the CbbQ/NirQ/NorQ/GpvN family.</text>
</comment>
<keyword evidence="2" id="KW-0547">Nucleotide-binding</keyword>
<dbReference type="InterPro" id="IPR011704">
    <property type="entry name" value="ATPase_dyneun-rel_AAA"/>
</dbReference>
<dbReference type="GO" id="GO:0016887">
    <property type="term" value="F:ATP hydrolysis activity"/>
    <property type="evidence" value="ECO:0007669"/>
    <property type="project" value="InterPro"/>
</dbReference>
<evidence type="ECO:0000259" key="4">
    <source>
        <dbReference type="Pfam" id="PF07728"/>
    </source>
</evidence>
<dbReference type="InterPro" id="IPR027417">
    <property type="entry name" value="P-loop_NTPase"/>
</dbReference>
<feature type="domain" description="ATPase dynein-related AAA" evidence="4">
    <location>
        <begin position="43"/>
        <end position="177"/>
    </location>
</feature>
<evidence type="ECO:0000313" key="6">
    <source>
        <dbReference type="EMBL" id="EGK70115.1"/>
    </source>
</evidence>
<sequence>MKLHDPVAPDDALADWRIADEPWYAPVGGEVAAFEAAHARGLPLMLKGPTGCGKTRFVEHMAWRLGLPLITVACHEDLSAGDLIGRFLLDGQGTRWQDGPLTRAVRHGAICYLDELVEARADTTVLIHPLTDARRQLPLAATGELLHAHPDFRLVVSYNPGYHGVHKSLKASTRQRFTALEFGYPDAAREAAIVMHECGVDEGIAKQLVTLAERTRRLAGDALDEGASTRMLIHAGLLIAEGLAPRTACLQAVAVPLSDDPEVVSALTALVDACIV</sequence>
<dbReference type="EMBL" id="AFHG01000058">
    <property type="protein sequence ID" value="EGK70115.1"/>
    <property type="molecule type" value="Genomic_DNA"/>
</dbReference>
<keyword evidence="3" id="KW-0067">ATP-binding</keyword>
<organism evidence="6 7">
    <name type="scientific">Methyloversatilis universalis (strain ATCC BAA-1314 / DSM 25237 / JCM 13912 / CCUG 52030 / FAM5)</name>
    <dbReference type="NCBI Taxonomy" id="1000565"/>
    <lineage>
        <taxon>Bacteria</taxon>
        <taxon>Pseudomonadati</taxon>
        <taxon>Pseudomonadota</taxon>
        <taxon>Betaproteobacteria</taxon>
        <taxon>Nitrosomonadales</taxon>
        <taxon>Sterolibacteriaceae</taxon>
        <taxon>Methyloversatilis</taxon>
    </lineage>
</organism>
<evidence type="ECO:0000256" key="1">
    <source>
        <dbReference type="ARBA" id="ARBA00009417"/>
    </source>
</evidence>